<dbReference type="InterPro" id="IPR056420">
    <property type="entry name" value="GEMI5_RBS"/>
</dbReference>
<dbReference type="InterPro" id="IPR056424">
    <property type="entry name" value="Beta-prop_GEMI5_2nd"/>
</dbReference>
<dbReference type="Pfam" id="PF00400">
    <property type="entry name" value="WD40"/>
    <property type="match status" value="2"/>
</dbReference>
<dbReference type="PROSITE" id="PS00678">
    <property type="entry name" value="WD_REPEATS_1"/>
    <property type="match status" value="1"/>
</dbReference>
<dbReference type="SUPFAM" id="SSF50978">
    <property type="entry name" value="WD40 repeat-like"/>
    <property type="match status" value="2"/>
</dbReference>
<feature type="repeat" description="WD" evidence="3">
    <location>
        <begin position="170"/>
        <end position="193"/>
    </location>
</feature>
<feature type="repeat" description="WD" evidence="3">
    <location>
        <begin position="568"/>
        <end position="601"/>
    </location>
</feature>
<dbReference type="InterPro" id="IPR015943">
    <property type="entry name" value="WD40/YVTN_repeat-like_dom_sf"/>
</dbReference>
<accession>A0ABQ0FA29</accession>
<dbReference type="Pfam" id="PF23774">
    <property type="entry name" value="TPR_GEMI5"/>
    <property type="match status" value="1"/>
</dbReference>
<feature type="region of interest" description="Disordered" evidence="4">
    <location>
        <begin position="672"/>
        <end position="730"/>
    </location>
</feature>
<keyword evidence="1 3" id="KW-0853">WD repeat</keyword>
<dbReference type="InterPro" id="IPR036322">
    <property type="entry name" value="WD40_repeat_dom_sf"/>
</dbReference>
<evidence type="ECO:0000259" key="7">
    <source>
        <dbReference type="Pfam" id="PF23777"/>
    </source>
</evidence>
<name>A0ABQ0FA29_APOSI</name>
<reference evidence="8 9" key="1">
    <citation type="submission" date="2024-08" db="EMBL/GenBank/DDBJ databases">
        <title>The draft genome of Apodemus speciosus.</title>
        <authorList>
            <person name="Nabeshima K."/>
            <person name="Suzuki S."/>
            <person name="Onuma M."/>
        </authorList>
    </citation>
    <scope>NUCLEOTIDE SEQUENCE [LARGE SCALE GENOMIC DNA]</scope>
    <source>
        <strain evidence="8">IB14-021</strain>
    </source>
</reference>
<feature type="domain" description="Gem-associated protein 5 TPR" evidence="5">
    <location>
        <begin position="825"/>
        <end position="1033"/>
    </location>
</feature>
<feature type="compositionally biased region" description="Basic and acidic residues" evidence="4">
    <location>
        <begin position="758"/>
        <end position="771"/>
    </location>
</feature>
<dbReference type="Pfam" id="PF23777">
    <property type="entry name" value="GEMI5_RBS"/>
    <property type="match status" value="2"/>
</dbReference>
<feature type="region of interest" description="Disordered" evidence="4">
    <location>
        <begin position="751"/>
        <end position="771"/>
    </location>
</feature>
<evidence type="ECO:0000313" key="9">
    <source>
        <dbReference type="Proteomes" id="UP001623349"/>
    </source>
</evidence>
<feature type="domain" description="Gem-associated protein 5 second beta-propeller" evidence="6">
    <location>
        <begin position="322"/>
        <end position="634"/>
    </location>
</feature>
<evidence type="ECO:0000259" key="5">
    <source>
        <dbReference type="Pfam" id="PF23774"/>
    </source>
</evidence>
<evidence type="ECO:0000313" key="8">
    <source>
        <dbReference type="EMBL" id="GAB1296104.1"/>
    </source>
</evidence>
<dbReference type="InterPro" id="IPR020472">
    <property type="entry name" value="WD40_PAC1"/>
</dbReference>
<dbReference type="PANTHER" id="PTHR46362">
    <property type="entry name" value="GEM-ASSOCIATED PROTEIN 5"/>
    <property type="match status" value="1"/>
</dbReference>
<evidence type="ECO:0000256" key="2">
    <source>
        <dbReference type="ARBA" id="ARBA00022737"/>
    </source>
</evidence>
<comment type="caution">
    <text evidence="8">The sequence shown here is derived from an EMBL/GenBank/DDBJ whole genome shotgun (WGS) entry which is preliminary data.</text>
</comment>
<dbReference type="PRINTS" id="PR00320">
    <property type="entry name" value="GPROTEINBRPT"/>
</dbReference>
<organism evidence="8 9">
    <name type="scientific">Apodemus speciosus</name>
    <name type="common">Large Japanese field mouse</name>
    <dbReference type="NCBI Taxonomy" id="105296"/>
    <lineage>
        <taxon>Eukaryota</taxon>
        <taxon>Metazoa</taxon>
        <taxon>Chordata</taxon>
        <taxon>Craniata</taxon>
        <taxon>Vertebrata</taxon>
        <taxon>Euteleostomi</taxon>
        <taxon>Mammalia</taxon>
        <taxon>Eutheria</taxon>
        <taxon>Euarchontoglires</taxon>
        <taxon>Glires</taxon>
        <taxon>Rodentia</taxon>
        <taxon>Myomorpha</taxon>
        <taxon>Muroidea</taxon>
        <taxon>Muridae</taxon>
        <taxon>Murinae</taxon>
        <taxon>Apodemus</taxon>
    </lineage>
</organism>
<sequence>MIVGELVGHTERISGFTFSHHPGQYNLCATSSDDGTVKIWDVETKAVVTEHALHQFSPIYIKEEEVKTEVTGDCVTMWVLGTKALQEQTIGALGDLKRLYKDGIVVIIDISKKGEVIHRLRGHDDEIHSIAWCPLSGEDCLSVNQEENSEEPDIPNGKLIAETPITKGCYLATGSKDQTIRIWSCSRGRGVMVLKLPFLKRRSGGVDPTVKERLWLTLHWPKNQPTQLVSSCFGGELLLWDLTQSWRRKYTLFSTSAEGHNHSRIVFNLCPLKTEDGRQLLLSTSMDRDGVTAVKCWDMATLECCWTLPSLGGFAYSLAFSPVDVGSLAIGVGDGMIRVWNTLSIKNNYDVKNFWQGVKSKVTALCWHPNKEGCLAFGTDDGKVGLYDTCSNKPPQISSTYHKKTVYRLAWGPPVPPMSLGGEGDRPSLTLYSCGGEGIVLQHNPWKLSGEAFDINKLVRDTNSIRYKLPVHTEISWKGDGRVMALGNEDGSIEIFQVPNLRLLCTIQQHHKLVNAIVWHHEHGSRPELSCLLASGSNNAVIYVHNLKAVLESNPESPVTITEPYRTLSGHTAKITSLAWSPHHDGRLVSACYDGTAQVWDALREEPLFNFRGHRGRLLCVAWSPVDPECIYSGADDFCVYRWLTSMQDHSRPPQGKKCIELEKKRLSQFKPKLKKKKKPSLRLPAKQDSSISNEDESVKENSGPAENGFSDQDGEEEAPEPELPPSPVVCGEPVSCTAVSLGFEKSKVTVSSKVTSLKKEPPKEKSEALLKKRKARSMLPLSTSLDHRSKEELHRDCLVLATATHAKAELNEDVSADLEERFHLGLFTDRATLYRMMETEGKGHLESGHPELFHQLMLWKGDLKGVLQAAAERGELTDSLVAVAPVAGYSVWLWAVEAFAKQLCFQDQYVKAASYLLSIHKVYEAVELLKSNHLYREAIAVAKARLRPEDPVLKDLYLSWGSILEKDGHYAIAAKCYLGATSAYDAAKVLARKGDAASLRTAAELAAIAGENELAASLALRCAQELLLLKNWVGAQEALGLHESLQGQRLVFCLLELLCRHLEEKQPPEVRGPSSIYHQWATGSEGTLMQRVTDVWRSTFSVDTPEQCRATLQKLQDVKYPSATSNTPFRQGVSCSPGWPGTSYVAEHDPEVLVPNAKTIALLLHVCHDLTLAMLSQQAASWEEAVPALLQAVVRSYSSGNFTLMQEIYSAFLPDGCDHLRDKLGDLSPTMAAFKSLEAFCIYGQLYEVWWSLCGPGPESSVGVCSAESSVYGNQSKPGDSASAEDREQPPGTSLRLGAESERLLRACKELFSERHASLQTSQRTVAEVQETLAEMIRQHQKSQLCKATANGPNKDEPSQEAEWAPSQPLSPTEERNAPVSLPELTRRLTEANERIAEFPESVKAWPFPDVLECCLVLLHIGSQCPGAVDPEMQQQAQKLLQKYGHTRAYRRHCQIRHT</sequence>
<evidence type="ECO:0000256" key="4">
    <source>
        <dbReference type="SAM" id="MobiDB-lite"/>
    </source>
</evidence>
<dbReference type="InterPro" id="IPR052640">
    <property type="entry name" value="Gemin-5"/>
</dbReference>
<evidence type="ECO:0000256" key="1">
    <source>
        <dbReference type="ARBA" id="ARBA00022574"/>
    </source>
</evidence>
<feature type="domain" description="Gem-associated protein 5 RBS" evidence="7">
    <location>
        <begin position="1157"/>
        <end position="1446"/>
    </location>
</feature>
<protein>
    <submittedName>
        <fullName evidence="8">Gem-associated protein 5</fullName>
    </submittedName>
</protein>
<feature type="domain" description="Gem-associated protein 5 RBS" evidence="7">
    <location>
        <begin position="1090"/>
        <end position="1132"/>
    </location>
</feature>
<feature type="compositionally biased region" description="Basic residues" evidence="4">
    <location>
        <begin position="672"/>
        <end position="681"/>
    </location>
</feature>
<keyword evidence="9" id="KW-1185">Reference proteome</keyword>
<dbReference type="EMBL" id="BAAFST010000011">
    <property type="protein sequence ID" value="GAB1296104.1"/>
    <property type="molecule type" value="Genomic_DNA"/>
</dbReference>
<dbReference type="Proteomes" id="UP001623349">
    <property type="component" value="Unassembled WGS sequence"/>
</dbReference>
<dbReference type="SMART" id="SM00320">
    <property type="entry name" value="WD40"/>
    <property type="match status" value="11"/>
</dbReference>
<dbReference type="PROSITE" id="PS50294">
    <property type="entry name" value="WD_REPEATS_REGION"/>
    <property type="match status" value="2"/>
</dbReference>
<keyword evidence="2" id="KW-0677">Repeat</keyword>
<dbReference type="PANTHER" id="PTHR46362:SF1">
    <property type="entry name" value="GEM-ASSOCIATED PROTEIN 5"/>
    <property type="match status" value="1"/>
</dbReference>
<dbReference type="InterPro" id="IPR001680">
    <property type="entry name" value="WD40_rpt"/>
</dbReference>
<feature type="repeat" description="WD" evidence="3">
    <location>
        <begin position="6"/>
        <end position="50"/>
    </location>
</feature>
<proteinExistence type="predicted"/>
<dbReference type="Pfam" id="PF23775">
    <property type="entry name" value="Beta-prop_RIG_2nd"/>
    <property type="match status" value="1"/>
</dbReference>
<evidence type="ECO:0000256" key="3">
    <source>
        <dbReference type="PROSITE-ProRule" id="PRU00221"/>
    </source>
</evidence>
<dbReference type="Gene3D" id="2.130.10.10">
    <property type="entry name" value="YVTN repeat-like/Quinoprotein amine dehydrogenase"/>
    <property type="match status" value="3"/>
</dbReference>
<feature type="region of interest" description="Disordered" evidence="4">
    <location>
        <begin position="1344"/>
        <end position="1382"/>
    </location>
</feature>
<dbReference type="InterPro" id="IPR056421">
    <property type="entry name" value="TPR_GEMI5"/>
</dbReference>
<feature type="region of interest" description="Disordered" evidence="4">
    <location>
        <begin position="1276"/>
        <end position="1300"/>
    </location>
</feature>
<dbReference type="PROSITE" id="PS50082">
    <property type="entry name" value="WD_REPEATS_2"/>
    <property type="match status" value="3"/>
</dbReference>
<gene>
    <name evidence="8" type="ORF">APTSU1_001133900</name>
</gene>
<dbReference type="InterPro" id="IPR019775">
    <property type="entry name" value="WD40_repeat_CS"/>
</dbReference>
<evidence type="ECO:0000259" key="6">
    <source>
        <dbReference type="Pfam" id="PF23775"/>
    </source>
</evidence>